<dbReference type="AlphaFoldDB" id="A0A9D7XET5"/>
<gene>
    <name evidence="1" type="ORF">IPO85_11525</name>
</gene>
<organism evidence="1 2">
    <name type="scientific">Candidatus Defluviibacterium haderslevense</name>
    <dbReference type="NCBI Taxonomy" id="2981993"/>
    <lineage>
        <taxon>Bacteria</taxon>
        <taxon>Pseudomonadati</taxon>
        <taxon>Bacteroidota</taxon>
        <taxon>Saprospiria</taxon>
        <taxon>Saprospirales</taxon>
        <taxon>Saprospiraceae</taxon>
        <taxon>Candidatus Defluviibacterium</taxon>
    </lineage>
</organism>
<dbReference type="EMBL" id="JADKFW010000007">
    <property type="protein sequence ID" value="MBK9718120.1"/>
    <property type="molecule type" value="Genomic_DNA"/>
</dbReference>
<reference evidence="1 2" key="1">
    <citation type="submission" date="2020-10" db="EMBL/GenBank/DDBJ databases">
        <title>Connecting structure to function with the recovery of over 1000 high-quality activated sludge metagenome-assembled genomes encoding full-length rRNA genes using long-read sequencing.</title>
        <authorList>
            <person name="Singleton C.M."/>
            <person name="Petriglieri F."/>
            <person name="Kristensen J.M."/>
            <person name="Kirkegaard R.H."/>
            <person name="Michaelsen T.Y."/>
            <person name="Andersen M.H."/>
            <person name="Karst S.M."/>
            <person name="Dueholm M.S."/>
            <person name="Nielsen P.H."/>
            <person name="Albertsen M."/>
        </authorList>
    </citation>
    <scope>NUCLEOTIDE SEQUENCE [LARGE SCALE GENOMIC DNA]</scope>
    <source>
        <strain evidence="1">Ribe_18-Q3-R11-54_BAT3C.373</strain>
    </source>
</reference>
<proteinExistence type="predicted"/>
<protein>
    <submittedName>
        <fullName evidence="1">Uncharacterized protein</fullName>
    </submittedName>
</protein>
<dbReference type="Proteomes" id="UP000808349">
    <property type="component" value="Unassembled WGS sequence"/>
</dbReference>
<accession>A0A9D7XET5</accession>
<sequence>MITNFDYMNFESTILKDPDRLLQIENHKLAAKLHEEAARYHKDAVCIFENQIKVEYLEYAMANRKGDLTS</sequence>
<comment type="caution">
    <text evidence="1">The sequence shown here is derived from an EMBL/GenBank/DDBJ whole genome shotgun (WGS) entry which is preliminary data.</text>
</comment>
<evidence type="ECO:0000313" key="1">
    <source>
        <dbReference type="EMBL" id="MBK9718120.1"/>
    </source>
</evidence>
<evidence type="ECO:0000313" key="2">
    <source>
        <dbReference type="Proteomes" id="UP000808349"/>
    </source>
</evidence>
<name>A0A9D7XET5_9BACT</name>